<accession>A0A9Q1E436</accession>
<feature type="region of interest" description="Disordered" evidence="8">
    <location>
        <begin position="559"/>
        <end position="628"/>
    </location>
</feature>
<evidence type="ECO:0000256" key="4">
    <source>
        <dbReference type="ARBA" id="ARBA00022989"/>
    </source>
</evidence>
<dbReference type="PROSITE" id="PS01180">
    <property type="entry name" value="CUB"/>
    <property type="match status" value="1"/>
</dbReference>
<reference evidence="13" key="1">
    <citation type="journal article" date="2023" name="Science">
        <title>Genome structures resolve the early diversification of teleost fishes.</title>
        <authorList>
            <person name="Parey E."/>
            <person name="Louis A."/>
            <person name="Montfort J."/>
            <person name="Bouchez O."/>
            <person name="Roques C."/>
            <person name="Iampietro C."/>
            <person name="Lluch J."/>
            <person name="Castinel A."/>
            <person name="Donnadieu C."/>
            <person name="Desvignes T."/>
            <person name="Floi Bucao C."/>
            <person name="Jouanno E."/>
            <person name="Wen M."/>
            <person name="Mejri S."/>
            <person name="Dirks R."/>
            <person name="Jansen H."/>
            <person name="Henkel C."/>
            <person name="Chen W.J."/>
            <person name="Zahm M."/>
            <person name="Cabau C."/>
            <person name="Klopp C."/>
            <person name="Thompson A.W."/>
            <person name="Robinson-Rechavi M."/>
            <person name="Braasch I."/>
            <person name="Lecointre G."/>
            <person name="Bobe J."/>
            <person name="Postlethwait J.H."/>
            <person name="Berthelot C."/>
            <person name="Roest Crollius H."/>
            <person name="Guiguen Y."/>
        </authorList>
    </citation>
    <scope>NUCLEOTIDE SEQUENCE</scope>
    <source>
        <strain evidence="13">Concon-B</strain>
    </source>
</reference>
<dbReference type="Gene3D" id="2.60.120.290">
    <property type="entry name" value="Spermadhesin, CUB domain"/>
    <property type="match status" value="1"/>
</dbReference>
<dbReference type="SMART" id="SM00603">
    <property type="entry name" value="LCCL"/>
    <property type="match status" value="1"/>
</dbReference>
<evidence type="ECO:0000256" key="6">
    <source>
        <dbReference type="ARBA" id="ARBA00023157"/>
    </source>
</evidence>
<evidence type="ECO:0000256" key="9">
    <source>
        <dbReference type="SAM" id="Phobius"/>
    </source>
</evidence>
<keyword evidence="2" id="KW-0597">Phosphoprotein</keyword>
<feature type="region of interest" description="Disordered" evidence="8">
    <location>
        <begin position="660"/>
        <end position="691"/>
    </location>
</feature>
<comment type="caution">
    <text evidence="7">Lacks conserved residue(s) required for the propagation of feature annotation.</text>
</comment>
<dbReference type="CDD" id="cd00041">
    <property type="entry name" value="CUB"/>
    <property type="match status" value="1"/>
</dbReference>
<dbReference type="SMART" id="SM00042">
    <property type="entry name" value="CUB"/>
    <property type="match status" value="1"/>
</dbReference>
<evidence type="ECO:0000256" key="8">
    <source>
        <dbReference type="SAM" id="MobiDB-lite"/>
    </source>
</evidence>
<dbReference type="AlphaFoldDB" id="A0A9Q1E436"/>
<evidence type="ECO:0000259" key="11">
    <source>
        <dbReference type="PROSITE" id="PS50022"/>
    </source>
</evidence>
<dbReference type="SUPFAM" id="SSF69848">
    <property type="entry name" value="LCCL domain"/>
    <property type="match status" value="1"/>
</dbReference>
<dbReference type="InterPro" id="IPR036609">
    <property type="entry name" value="LCCL_sf"/>
</dbReference>
<dbReference type="InterPro" id="IPR050633">
    <property type="entry name" value="Neuropilin_MCO_CoagFactor"/>
</dbReference>
<dbReference type="InterPro" id="IPR000421">
    <property type="entry name" value="FA58C"/>
</dbReference>
<sequence>MLVLGDIESFGVVWKSCGKRRGSVGKPAAAVGKSRKRGSAAVGGIAAARMQRSERIGPDSDGCGHTLLGAQSGTLASRNYPGTYPNGTRCEWRVRAPRGRRLRLVFGDFNLERSQDCASAGSLAITPGNGAPLGPLCGDLDPRNRKLVLNSSEVTILFLSGTHRSGRGFLLSYATEEQTELISCMERGTHFTSPEFRAYCPAGCRDVTGDIWGQSSQGYRDTSVLCKAAIHAGVVSDDLGGPVTVSRQRSITLYESGFANGLLSKTGSLSEKKLVFHKDCNSLLPVHSYNVSSSWEEVDGLDRRRLWSPGNRDSAGEFQPWVADKKDREPWLQLELRERSSITGVLTKGWSSGSARFFTKSFTLLYSKDNRNWKAYKAMLSKERKVFVGNSDSDQEVLNSLIPPVVAKYLLLRPQQWEGRAAAHVLVLGCALLRPRSPYGAPPESKGTTDSAPYSPVPTKPLDVEKRPAESSSQPVVVVVGVVLVLIVCVGILLAGLCWKRRKRNAEKCSLEKGCQSSLGKTLPRSESELISYPLERGTLDSLPNPPLNDYAEPELCSGSRSWAPRSGRRPTRATRCHSSSTTTTFRGSFRNTPSPCRRSPSTPRPSGTCRTPPPTRPAGPLHGGPGAAASPLARYDCPAHKMAPNGYCTPAPLGADARRSSALYAEPQSGDAPAQTADDPLSRHTYYEPL</sequence>
<feature type="compositionally biased region" description="Low complexity" evidence="8">
    <location>
        <begin position="593"/>
        <end position="611"/>
    </location>
</feature>
<dbReference type="CDD" id="cd00057">
    <property type="entry name" value="FA58C"/>
    <property type="match status" value="1"/>
</dbReference>
<evidence type="ECO:0000256" key="3">
    <source>
        <dbReference type="ARBA" id="ARBA00022692"/>
    </source>
</evidence>
<evidence type="ECO:0000256" key="1">
    <source>
        <dbReference type="ARBA" id="ARBA00004479"/>
    </source>
</evidence>
<dbReference type="PANTHER" id="PTHR46806">
    <property type="entry name" value="F5/8 TYPE C DOMAIN-CONTAINING PROTEIN"/>
    <property type="match status" value="1"/>
</dbReference>
<proteinExistence type="predicted"/>
<dbReference type="PROSITE" id="PS50022">
    <property type="entry name" value="FA58C_3"/>
    <property type="match status" value="1"/>
</dbReference>
<comment type="subcellular location">
    <subcellularLocation>
        <location evidence="1">Membrane</location>
        <topology evidence="1">Single-pass type I membrane protein</topology>
    </subcellularLocation>
</comment>
<dbReference type="OrthoDB" id="6369184at2759"/>
<dbReference type="Proteomes" id="UP001152803">
    <property type="component" value="Unassembled WGS sequence"/>
</dbReference>
<dbReference type="InterPro" id="IPR000859">
    <property type="entry name" value="CUB_dom"/>
</dbReference>
<organism evidence="13 14">
    <name type="scientific">Conger conger</name>
    <name type="common">Conger eel</name>
    <name type="synonym">Muraena conger</name>
    <dbReference type="NCBI Taxonomy" id="82655"/>
    <lineage>
        <taxon>Eukaryota</taxon>
        <taxon>Metazoa</taxon>
        <taxon>Chordata</taxon>
        <taxon>Craniata</taxon>
        <taxon>Vertebrata</taxon>
        <taxon>Euteleostomi</taxon>
        <taxon>Actinopterygii</taxon>
        <taxon>Neopterygii</taxon>
        <taxon>Teleostei</taxon>
        <taxon>Anguilliformes</taxon>
        <taxon>Congridae</taxon>
        <taxon>Conger</taxon>
    </lineage>
</organism>
<feature type="domain" description="F5/8 type C" evidence="11">
    <location>
        <begin position="321"/>
        <end position="430"/>
    </location>
</feature>
<name>A0A9Q1E436_CONCO</name>
<feature type="compositionally biased region" description="Basic residues" evidence="8">
    <location>
        <begin position="567"/>
        <end position="576"/>
    </location>
</feature>
<evidence type="ECO:0000313" key="14">
    <source>
        <dbReference type="Proteomes" id="UP001152803"/>
    </source>
</evidence>
<evidence type="ECO:0000256" key="7">
    <source>
        <dbReference type="PROSITE-ProRule" id="PRU00059"/>
    </source>
</evidence>
<dbReference type="GO" id="GO:0005886">
    <property type="term" value="C:plasma membrane"/>
    <property type="evidence" value="ECO:0007669"/>
    <property type="project" value="TreeGrafter"/>
</dbReference>
<dbReference type="PROSITE" id="PS50820">
    <property type="entry name" value="LCCL"/>
    <property type="match status" value="1"/>
</dbReference>
<evidence type="ECO:0000256" key="2">
    <source>
        <dbReference type="ARBA" id="ARBA00022553"/>
    </source>
</evidence>
<keyword evidence="3 9" id="KW-0812">Transmembrane</keyword>
<dbReference type="Gene3D" id="2.170.130.20">
    <property type="entry name" value="LCCL-like domain"/>
    <property type="match status" value="1"/>
</dbReference>
<evidence type="ECO:0000256" key="5">
    <source>
        <dbReference type="ARBA" id="ARBA00023136"/>
    </source>
</evidence>
<dbReference type="SMART" id="SM00231">
    <property type="entry name" value="FA58C"/>
    <property type="match status" value="1"/>
</dbReference>
<comment type="caution">
    <text evidence="13">The sequence shown here is derived from an EMBL/GenBank/DDBJ whole genome shotgun (WGS) entry which is preliminary data.</text>
</comment>
<dbReference type="Pfam" id="PF03815">
    <property type="entry name" value="LCCL"/>
    <property type="match status" value="1"/>
</dbReference>
<dbReference type="Gene3D" id="2.60.120.260">
    <property type="entry name" value="Galactose-binding domain-like"/>
    <property type="match status" value="1"/>
</dbReference>
<dbReference type="PROSITE" id="PS01285">
    <property type="entry name" value="FA58C_1"/>
    <property type="match status" value="1"/>
</dbReference>
<feature type="domain" description="CUB" evidence="10">
    <location>
        <begin position="63"/>
        <end position="176"/>
    </location>
</feature>
<feature type="disulfide bond" evidence="7">
    <location>
        <begin position="63"/>
        <end position="90"/>
    </location>
</feature>
<dbReference type="InterPro" id="IPR004043">
    <property type="entry name" value="LCCL"/>
</dbReference>
<dbReference type="SUPFAM" id="SSF49785">
    <property type="entry name" value="Galactose-binding domain-like"/>
    <property type="match status" value="1"/>
</dbReference>
<protein>
    <recommendedName>
        <fullName evidence="15">Discoidin, CUB and LCCL domain-containing protein 1-like</fullName>
    </recommendedName>
</protein>
<keyword evidence="4 9" id="KW-1133">Transmembrane helix</keyword>
<dbReference type="Pfam" id="PF00754">
    <property type="entry name" value="F5_F8_type_C"/>
    <property type="match status" value="1"/>
</dbReference>
<dbReference type="InterPro" id="IPR035914">
    <property type="entry name" value="Sperma_CUB_dom_sf"/>
</dbReference>
<evidence type="ECO:0008006" key="15">
    <source>
        <dbReference type="Google" id="ProtNLM"/>
    </source>
</evidence>
<feature type="region of interest" description="Disordered" evidence="8">
    <location>
        <begin position="439"/>
        <end position="468"/>
    </location>
</feature>
<feature type="transmembrane region" description="Helical" evidence="9">
    <location>
        <begin position="476"/>
        <end position="499"/>
    </location>
</feature>
<evidence type="ECO:0000313" key="13">
    <source>
        <dbReference type="EMBL" id="KAJ8289234.1"/>
    </source>
</evidence>
<keyword evidence="6 7" id="KW-1015">Disulfide bond</keyword>
<dbReference type="EMBL" id="JAFJMO010000001">
    <property type="protein sequence ID" value="KAJ8289234.1"/>
    <property type="molecule type" value="Genomic_DNA"/>
</dbReference>
<feature type="domain" description="LCCL" evidence="12">
    <location>
        <begin position="178"/>
        <end position="274"/>
    </location>
</feature>
<keyword evidence="5 9" id="KW-0472">Membrane</keyword>
<dbReference type="GO" id="GO:0038023">
    <property type="term" value="F:signaling receptor activity"/>
    <property type="evidence" value="ECO:0007669"/>
    <property type="project" value="TreeGrafter"/>
</dbReference>
<gene>
    <name evidence="13" type="ORF">COCON_G00018930</name>
</gene>
<evidence type="ECO:0000259" key="12">
    <source>
        <dbReference type="PROSITE" id="PS50820"/>
    </source>
</evidence>
<dbReference type="InterPro" id="IPR008979">
    <property type="entry name" value="Galactose-bd-like_sf"/>
</dbReference>
<keyword evidence="14" id="KW-1185">Reference proteome</keyword>
<feature type="compositionally biased region" description="Basic and acidic residues" evidence="8">
    <location>
        <begin position="681"/>
        <end position="691"/>
    </location>
</feature>
<evidence type="ECO:0000259" key="10">
    <source>
        <dbReference type="PROSITE" id="PS01180"/>
    </source>
</evidence>
<dbReference type="SUPFAM" id="SSF49854">
    <property type="entry name" value="Spermadhesin, CUB domain"/>
    <property type="match status" value="1"/>
</dbReference>
<dbReference type="PANTHER" id="PTHR46806:SF6">
    <property type="entry name" value="DISCOIDIN, CUB AND LCCL DOMAIN CONTAINING 1"/>
    <property type="match status" value="1"/>
</dbReference>
<dbReference type="Pfam" id="PF00431">
    <property type="entry name" value="CUB"/>
    <property type="match status" value="1"/>
</dbReference>